<proteinExistence type="predicted"/>
<dbReference type="GO" id="GO:0005737">
    <property type="term" value="C:cytoplasm"/>
    <property type="evidence" value="ECO:0007669"/>
    <property type="project" value="TreeGrafter"/>
</dbReference>
<accession>A0A8J3ADP7</accession>
<dbReference type="PANTHER" id="PTHR43441">
    <property type="entry name" value="RIBOSOMAL-PROTEIN-SERINE ACETYLTRANSFERASE"/>
    <property type="match status" value="1"/>
</dbReference>
<dbReference type="AlphaFoldDB" id="A0A8J3ADP7"/>
<keyword evidence="3" id="KW-1185">Reference proteome</keyword>
<evidence type="ECO:0000313" key="3">
    <source>
        <dbReference type="Proteomes" id="UP000626244"/>
    </source>
</evidence>
<sequence>MENGLIESMRIKLLPVSLEHSKDLFIVYSDDLTTQYVPRERHTKLVETEELILRFINLVKEQKGLVYTIVNKEEQTIIGNAGIYGLDLENKKAFLGAVIHSNYWSKGFVTETLNKLIEICFKELNLVRVEGSCAEDNIASEKIMQKIGMTYEGTLRSNVIINGKNTNSKVYSILDKEFLCN</sequence>
<evidence type="ECO:0000313" key="2">
    <source>
        <dbReference type="EMBL" id="GGI11846.1"/>
    </source>
</evidence>
<gene>
    <name evidence="2" type="ORF">GCM10007380_09890</name>
</gene>
<dbReference type="InterPro" id="IPR016181">
    <property type="entry name" value="Acyl_CoA_acyltransferase"/>
</dbReference>
<dbReference type="GO" id="GO:0008999">
    <property type="term" value="F:protein-N-terminal-alanine acetyltransferase activity"/>
    <property type="evidence" value="ECO:0007669"/>
    <property type="project" value="TreeGrafter"/>
</dbReference>
<evidence type="ECO:0000259" key="1">
    <source>
        <dbReference type="PROSITE" id="PS51186"/>
    </source>
</evidence>
<feature type="domain" description="N-acetyltransferase" evidence="1">
    <location>
        <begin position="11"/>
        <end position="177"/>
    </location>
</feature>
<dbReference type="GO" id="GO:1990189">
    <property type="term" value="F:protein N-terminal-serine acetyltransferase activity"/>
    <property type="evidence" value="ECO:0007669"/>
    <property type="project" value="TreeGrafter"/>
</dbReference>
<dbReference type="SUPFAM" id="SSF55729">
    <property type="entry name" value="Acyl-CoA N-acyltransferases (Nat)"/>
    <property type="match status" value="1"/>
</dbReference>
<dbReference type="Proteomes" id="UP000626244">
    <property type="component" value="Unassembled WGS sequence"/>
</dbReference>
<dbReference type="RefSeq" id="WP_087999212.1">
    <property type="nucleotide sequence ID" value="NZ_BMHB01000001.1"/>
</dbReference>
<comment type="caution">
    <text evidence="2">The sequence shown here is derived from an EMBL/GenBank/DDBJ whole genome shotgun (WGS) entry which is preliminary data.</text>
</comment>
<dbReference type="EMBL" id="BMHB01000001">
    <property type="protein sequence ID" value="GGI11846.1"/>
    <property type="molecule type" value="Genomic_DNA"/>
</dbReference>
<dbReference type="OrthoDB" id="9785602at2"/>
<name>A0A8J3ADP7_9BACI</name>
<protein>
    <submittedName>
        <fullName evidence="2">N-acetyltransferase</fullName>
    </submittedName>
</protein>
<dbReference type="InterPro" id="IPR051908">
    <property type="entry name" value="Ribosomal_N-acetyltransferase"/>
</dbReference>
<dbReference type="Pfam" id="PF13302">
    <property type="entry name" value="Acetyltransf_3"/>
    <property type="match status" value="1"/>
</dbReference>
<dbReference type="PROSITE" id="PS51186">
    <property type="entry name" value="GNAT"/>
    <property type="match status" value="1"/>
</dbReference>
<reference evidence="3" key="1">
    <citation type="journal article" date="2019" name="Int. J. Syst. Evol. Microbiol.">
        <title>The Global Catalogue of Microorganisms (GCM) 10K type strain sequencing project: providing services to taxonomists for standard genome sequencing and annotation.</title>
        <authorList>
            <consortium name="The Broad Institute Genomics Platform"/>
            <consortium name="The Broad Institute Genome Sequencing Center for Infectious Disease"/>
            <person name="Wu L."/>
            <person name="Ma J."/>
        </authorList>
    </citation>
    <scope>NUCLEOTIDE SEQUENCE [LARGE SCALE GENOMIC DNA]</scope>
    <source>
        <strain evidence="3">CGMCC 1.14993</strain>
    </source>
</reference>
<dbReference type="Gene3D" id="3.40.630.30">
    <property type="match status" value="1"/>
</dbReference>
<dbReference type="InterPro" id="IPR000182">
    <property type="entry name" value="GNAT_dom"/>
</dbReference>
<organism evidence="2 3">
    <name type="scientific">Gottfriedia solisilvae</name>
    <dbReference type="NCBI Taxonomy" id="1516104"/>
    <lineage>
        <taxon>Bacteria</taxon>
        <taxon>Bacillati</taxon>
        <taxon>Bacillota</taxon>
        <taxon>Bacilli</taxon>
        <taxon>Bacillales</taxon>
        <taxon>Bacillaceae</taxon>
        <taxon>Gottfriedia</taxon>
    </lineage>
</organism>
<dbReference type="PANTHER" id="PTHR43441:SF11">
    <property type="entry name" value="RIBOSOMAL-PROTEIN-SERINE ACETYLTRANSFERASE"/>
    <property type="match status" value="1"/>
</dbReference>